<organism evidence="2 3">
    <name type="scientific">Corynebacterium lactis RW2-5</name>
    <dbReference type="NCBI Taxonomy" id="1408189"/>
    <lineage>
        <taxon>Bacteria</taxon>
        <taxon>Bacillati</taxon>
        <taxon>Actinomycetota</taxon>
        <taxon>Actinomycetes</taxon>
        <taxon>Mycobacteriales</taxon>
        <taxon>Corynebacteriaceae</taxon>
        <taxon>Corynebacterium</taxon>
    </lineage>
</organism>
<dbReference type="EMBL" id="CP006841">
    <property type="protein sequence ID" value="ALA68431.1"/>
    <property type="molecule type" value="Genomic_DNA"/>
</dbReference>
<protein>
    <submittedName>
        <fullName evidence="2">Uncharacterized protein</fullName>
    </submittedName>
</protein>
<dbReference type="Proteomes" id="UP000058446">
    <property type="component" value="Chromosome"/>
</dbReference>
<evidence type="ECO:0000256" key="1">
    <source>
        <dbReference type="SAM" id="MobiDB-lite"/>
    </source>
</evidence>
<reference evidence="2 3" key="1">
    <citation type="submission" date="2013-10" db="EMBL/GenBank/DDBJ databases">
        <title>Complete genome sequence of Corynebacterium lactis DSM 45799(T), isolated from raw cow milk.</title>
        <authorList>
            <person name="Ruckert C."/>
            <person name="Albersmeier A."/>
            <person name="Lipski A."/>
            <person name="Kalinowski J."/>
        </authorList>
    </citation>
    <scope>NUCLEOTIDE SEQUENCE [LARGE SCALE GENOMIC DNA]</scope>
    <source>
        <strain evidence="2 3">RW2-5</strain>
    </source>
</reference>
<evidence type="ECO:0000313" key="2">
    <source>
        <dbReference type="EMBL" id="ALA68431.1"/>
    </source>
</evidence>
<sequence>MKTPAAMPKHNSLTPLPDLGRTPDPWEVEDQRLQRVLDQVRGVYEQVAEFAEPEDTASLTMLIFDRFDEGARP</sequence>
<name>A0A0K2H3Y5_9CORY</name>
<dbReference type="KEGG" id="clw:CLAC_03300"/>
<gene>
    <name evidence="2" type="ORF">CLAC_03300</name>
</gene>
<proteinExistence type="predicted"/>
<dbReference type="PATRIC" id="fig|1408189.4.peg.657"/>
<dbReference type="STRING" id="1408189.CLAC_03300"/>
<feature type="region of interest" description="Disordered" evidence="1">
    <location>
        <begin position="1"/>
        <end position="25"/>
    </location>
</feature>
<dbReference type="AlphaFoldDB" id="A0A0K2H3Y5"/>
<evidence type="ECO:0000313" key="3">
    <source>
        <dbReference type="Proteomes" id="UP000058446"/>
    </source>
</evidence>
<keyword evidence="3" id="KW-1185">Reference proteome</keyword>
<accession>A0A0K2H3Y5</accession>